<accession>A0ABP9WMQ6</accession>
<organism evidence="1 2">
    <name type="scientific">Microbulbifer aestuariivivens</name>
    <dbReference type="NCBI Taxonomy" id="1908308"/>
    <lineage>
        <taxon>Bacteria</taxon>
        <taxon>Pseudomonadati</taxon>
        <taxon>Pseudomonadota</taxon>
        <taxon>Gammaproteobacteria</taxon>
        <taxon>Cellvibrionales</taxon>
        <taxon>Microbulbiferaceae</taxon>
        <taxon>Microbulbifer</taxon>
    </lineage>
</organism>
<sequence>MFSYRFMRMSMSDNLKGAKSISPDEVVTTISNPTGVTETLRVVPKSMETEMHMFGLMYAPTDDLTLMAMVPVLNKEMEHITYSGMMGVTVRGGFGTSSAGFGDIKLSGLIKLYESAMGNIHLNAGVSLPTGSITENDSVLPPNLMMDSMQLRMPYAMQLGSGTYDLLPGITYFSNVGRWSWGGQYMATIRVGENSENYTLGDQQQVSAWGGYRFMPGLSASVRLSFKDEDSVEGADDLISAPVQTANPDYYGGRFIDGVLGLNYVVQSGRLRGYRFGLEYTMPISQKVNGVQMAMDSMLTLGYQISF</sequence>
<name>A0ABP9WMQ6_9GAMM</name>
<keyword evidence="2" id="KW-1185">Reference proteome</keyword>
<comment type="caution">
    <text evidence="1">The sequence shown here is derived from an EMBL/GenBank/DDBJ whole genome shotgun (WGS) entry which is preliminary data.</text>
</comment>
<evidence type="ECO:0000313" key="2">
    <source>
        <dbReference type="Proteomes" id="UP001408594"/>
    </source>
</evidence>
<dbReference type="Proteomes" id="UP001408594">
    <property type="component" value="Unassembled WGS sequence"/>
</dbReference>
<reference evidence="1 2" key="1">
    <citation type="submission" date="2024-02" db="EMBL/GenBank/DDBJ databases">
        <title>Microbulbifer aestuariivivens NBRC 112533.</title>
        <authorList>
            <person name="Ichikawa N."/>
            <person name="Katano-Makiyama Y."/>
            <person name="Hidaka K."/>
        </authorList>
    </citation>
    <scope>NUCLEOTIDE SEQUENCE [LARGE SCALE GENOMIC DNA]</scope>
    <source>
        <strain evidence="1 2">NBRC 112533</strain>
    </source>
</reference>
<evidence type="ECO:0000313" key="1">
    <source>
        <dbReference type="EMBL" id="GAA5523701.1"/>
    </source>
</evidence>
<evidence type="ECO:0008006" key="3">
    <source>
        <dbReference type="Google" id="ProtNLM"/>
    </source>
</evidence>
<gene>
    <name evidence="1" type="ORF">Maes01_00250</name>
</gene>
<protein>
    <recommendedName>
        <fullName evidence="3">Transporter</fullName>
    </recommendedName>
</protein>
<dbReference type="EMBL" id="BAABRT010000002">
    <property type="protein sequence ID" value="GAA5523701.1"/>
    <property type="molecule type" value="Genomic_DNA"/>
</dbReference>
<proteinExistence type="predicted"/>